<sequence length="160" mass="16573">MTRTVVPPAVRAVRGVRAVRAGGRDRGSGAILVVLFAVVVLLLAAFVVDGGLSIASRERAADIAEQAARYAAQDINEDALRSGDGSVAPINFENCDANVAEFVAGIELTSAEIDGHDCREGAAANEVEVTIDVTYRPVFGGLLFQTLTVTGTATAEARTG</sequence>
<feature type="transmembrane region" description="Helical" evidence="1">
    <location>
        <begin position="29"/>
        <end position="48"/>
    </location>
</feature>
<feature type="domain" description="Putative Flp pilus-assembly TadG-like N-terminal" evidence="2">
    <location>
        <begin position="27"/>
        <end position="74"/>
    </location>
</feature>
<evidence type="ECO:0000259" key="2">
    <source>
        <dbReference type="Pfam" id="PF13400"/>
    </source>
</evidence>
<dbReference type="RefSeq" id="WP_093837001.1">
    <property type="nucleotide sequence ID" value="NZ_FOLM01000001.1"/>
</dbReference>
<evidence type="ECO:0000256" key="1">
    <source>
        <dbReference type="SAM" id="Phobius"/>
    </source>
</evidence>
<organism evidence="3 4">
    <name type="scientific">Streptomyces aidingensis</name>
    <dbReference type="NCBI Taxonomy" id="910347"/>
    <lineage>
        <taxon>Bacteria</taxon>
        <taxon>Bacillati</taxon>
        <taxon>Actinomycetota</taxon>
        <taxon>Actinomycetes</taxon>
        <taxon>Kitasatosporales</taxon>
        <taxon>Streptomycetaceae</taxon>
        <taxon>Streptomyces</taxon>
    </lineage>
</organism>
<dbReference type="STRING" id="910347.SAMN05421773_101619"/>
<evidence type="ECO:0000313" key="4">
    <source>
        <dbReference type="Proteomes" id="UP000199207"/>
    </source>
</evidence>
<keyword evidence="4" id="KW-1185">Reference proteome</keyword>
<evidence type="ECO:0000313" key="3">
    <source>
        <dbReference type="EMBL" id="SFB94467.1"/>
    </source>
</evidence>
<dbReference type="AlphaFoldDB" id="A0A1I1F5A3"/>
<keyword evidence="1" id="KW-1133">Transmembrane helix</keyword>
<dbReference type="Pfam" id="PF13400">
    <property type="entry name" value="Tad"/>
    <property type="match status" value="1"/>
</dbReference>
<name>A0A1I1F5A3_9ACTN</name>
<gene>
    <name evidence="3" type="ORF">SAMN05421773_101619</name>
</gene>
<accession>A0A1I1F5A3</accession>
<dbReference type="Proteomes" id="UP000199207">
    <property type="component" value="Unassembled WGS sequence"/>
</dbReference>
<dbReference type="InterPro" id="IPR028087">
    <property type="entry name" value="Tad_N"/>
</dbReference>
<dbReference type="OrthoDB" id="4278789at2"/>
<protein>
    <submittedName>
        <fullName evidence="3">Putative Flp pilus-assembly TadE/G-like</fullName>
    </submittedName>
</protein>
<keyword evidence="1" id="KW-0472">Membrane</keyword>
<reference evidence="3 4" key="1">
    <citation type="submission" date="2016-10" db="EMBL/GenBank/DDBJ databases">
        <authorList>
            <person name="de Groot N.N."/>
        </authorList>
    </citation>
    <scope>NUCLEOTIDE SEQUENCE [LARGE SCALE GENOMIC DNA]</scope>
    <source>
        <strain evidence="3 4">CGMCC 4.5739</strain>
    </source>
</reference>
<proteinExistence type="predicted"/>
<keyword evidence="1" id="KW-0812">Transmembrane</keyword>
<dbReference type="EMBL" id="FOLM01000001">
    <property type="protein sequence ID" value="SFB94467.1"/>
    <property type="molecule type" value="Genomic_DNA"/>
</dbReference>